<accession>A0A8B8A587</accession>
<keyword evidence="2" id="KW-1133">Transmembrane helix</keyword>
<keyword evidence="2" id="KW-0472">Membrane</keyword>
<dbReference type="Proteomes" id="UP000694845">
    <property type="component" value="Unplaced"/>
</dbReference>
<keyword evidence="2" id="KW-0812">Transmembrane</keyword>
<evidence type="ECO:0000313" key="3">
    <source>
        <dbReference type="Proteomes" id="UP000694845"/>
    </source>
</evidence>
<keyword evidence="3" id="KW-1185">Reference proteome</keyword>
<name>A0A8B8A587_ACAPL</name>
<dbReference type="RefSeq" id="XP_022112076.1">
    <property type="nucleotide sequence ID" value="XM_022256384.1"/>
</dbReference>
<dbReference type="OMA" id="CRQRAGI"/>
<gene>
    <name evidence="4 5" type="primary">LOC110991166</name>
</gene>
<proteinExistence type="predicted"/>
<evidence type="ECO:0000256" key="2">
    <source>
        <dbReference type="SAM" id="Phobius"/>
    </source>
</evidence>
<sequence>MDNDIYRHHLIPTQTNSSHDGLEFHRRLRLTSTSTNDVGIVFVFIMSLAAVTSGAFVIYGLWQSKRQHRRLREALTMDSKDFLFYTQIAQHEISSAPCITSLPCQIPYIEGDRPTTGSSSHPPIAPGYIRIVQVTHPAAEELNERQPLKSVVARETENKAATIPQAQVQSLPKTTSSAPAILSGLWKQRHLLTGNKDALVDSFTTLKKPIRPQRVRASISDTSPMIDRPDNQLRRSICEECGSGSFLLVGSLPRNISCRLCRQRAGIRDVGGSTKDRIPQERNSLTVTKTTPHIPTTERDMALTPIAASPKLPSRPKLSTFSDNRRKSCTPEVQAQLDPFRTMVLMSSSSEDLTSDSDW</sequence>
<evidence type="ECO:0000313" key="5">
    <source>
        <dbReference type="RefSeq" id="XP_022112076.1"/>
    </source>
</evidence>
<feature type="transmembrane region" description="Helical" evidence="2">
    <location>
        <begin position="38"/>
        <end position="62"/>
    </location>
</feature>
<feature type="region of interest" description="Disordered" evidence="1">
    <location>
        <begin position="308"/>
        <end position="332"/>
    </location>
</feature>
<dbReference type="RefSeq" id="XP_022112075.1">
    <property type="nucleotide sequence ID" value="XM_022256383.1"/>
</dbReference>
<reference evidence="4 5" key="1">
    <citation type="submission" date="2025-04" db="UniProtKB">
        <authorList>
            <consortium name="RefSeq"/>
        </authorList>
    </citation>
    <scope>IDENTIFICATION</scope>
</reference>
<protein>
    <submittedName>
        <fullName evidence="4 5">Uncharacterized protein LOC110991166</fullName>
    </submittedName>
</protein>
<dbReference type="OrthoDB" id="10388830at2759"/>
<dbReference type="KEGG" id="aplc:110991166"/>
<organism evidence="3 4">
    <name type="scientific">Acanthaster planci</name>
    <name type="common">Crown-of-thorns starfish</name>
    <dbReference type="NCBI Taxonomy" id="133434"/>
    <lineage>
        <taxon>Eukaryota</taxon>
        <taxon>Metazoa</taxon>
        <taxon>Echinodermata</taxon>
        <taxon>Eleutherozoa</taxon>
        <taxon>Asterozoa</taxon>
        <taxon>Asteroidea</taxon>
        <taxon>Valvatacea</taxon>
        <taxon>Valvatida</taxon>
        <taxon>Acanthasteridae</taxon>
        <taxon>Acanthaster</taxon>
    </lineage>
</organism>
<evidence type="ECO:0000256" key="1">
    <source>
        <dbReference type="SAM" id="MobiDB-lite"/>
    </source>
</evidence>
<dbReference type="AlphaFoldDB" id="A0A8B8A587"/>
<evidence type="ECO:0000313" key="4">
    <source>
        <dbReference type="RefSeq" id="XP_022112075.1"/>
    </source>
</evidence>
<dbReference type="GeneID" id="110991166"/>